<evidence type="ECO:0000256" key="5">
    <source>
        <dbReference type="ARBA" id="ARBA00022723"/>
    </source>
</evidence>
<organism evidence="15">
    <name type="scientific">Candidatus Berkiella aquae</name>
    <dbReference type="NCBI Taxonomy" id="295108"/>
    <lineage>
        <taxon>Bacteria</taxon>
        <taxon>Pseudomonadati</taxon>
        <taxon>Pseudomonadota</taxon>
        <taxon>Gammaproteobacteria</taxon>
        <taxon>Candidatus Berkiellales</taxon>
        <taxon>Candidatus Berkiellaceae</taxon>
        <taxon>Candidatus Berkiella</taxon>
    </lineage>
</organism>
<feature type="binding site" evidence="13">
    <location>
        <position position="163"/>
    </location>
    <ligand>
        <name>Mg(2+)</name>
        <dbReference type="ChEBI" id="CHEBI:18420"/>
        <label>1</label>
    </ligand>
</feature>
<evidence type="ECO:0000256" key="2">
    <source>
        <dbReference type="ARBA" id="ARBA00007482"/>
    </source>
</evidence>
<evidence type="ECO:0000313" key="16">
    <source>
        <dbReference type="EMBL" id="MCS5710153.1"/>
    </source>
</evidence>
<evidence type="ECO:0000256" key="8">
    <source>
        <dbReference type="ARBA" id="ARBA00025164"/>
    </source>
</evidence>
<dbReference type="InterPro" id="IPR015797">
    <property type="entry name" value="NUDIX_hydrolase-like_dom_sf"/>
</dbReference>
<evidence type="ECO:0000313" key="15">
    <source>
        <dbReference type="EMBL" id="KRG20544.1"/>
    </source>
</evidence>
<dbReference type="GO" id="GO:0019144">
    <property type="term" value="F:ADP-sugar diphosphatase activity"/>
    <property type="evidence" value="ECO:0007669"/>
    <property type="project" value="TreeGrafter"/>
</dbReference>
<dbReference type="AlphaFoldDB" id="A0A0Q9YIW9"/>
<dbReference type="SUPFAM" id="SSF55811">
    <property type="entry name" value="Nudix"/>
    <property type="match status" value="1"/>
</dbReference>
<dbReference type="PROSITE" id="PS51462">
    <property type="entry name" value="NUDIX"/>
    <property type="match status" value="1"/>
</dbReference>
<keyword evidence="5 13" id="KW-0479">Metal-binding</keyword>
<evidence type="ECO:0000256" key="9">
    <source>
        <dbReference type="ARBA" id="ARBA00030162"/>
    </source>
</evidence>
<feature type="binding site" evidence="13">
    <location>
        <position position="96"/>
    </location>
    <ligand>
        <name>Mg(2+)</name>
        <dbReference type="ChEBI" id="CHEBI:18420"/>
        <label>1</label>
    </ligand>
</feature>
<feature type="binding site" evidence="13">
    <location>
        <position position="112"/>
    </location>
    <ligand>
        <name>Mg(2+)</name>
        <dbReference type="ChEBI" id="CHEBI:18420"/>
        <label>1</label>
    </ligand>
</feature>
<dbReference type="GO" id="GO:0006753">
    <property type="term" value="P:nucleoside phosphate metabolic process"/>
    <property type="evidence" value="ECO:0007669"/>
    <property type="project" value="TreeGrafter"/>
</dbReference>
<reference evidence="16" key="3">
    <citation type="submission" date="2021-06" db="EMBL/GenBank/DDBJ databases">
        <title>Genomic Description and Analysis of Intracellular Bacteria, Candidatus Berkiella cookevillensis and Candidatus Berkiella aquae.</title>
        <authorList>
            <person name="Kidane D.T."/>
            <person name="Mehari Y.T."/>
            <person name="Rice F.C."/>
            <person name="Arivett B.A."/>
            <person name="Farone A.L."/>
            <person name="Berk S.G."/>
            <person name="Farone M.B."/>
        </authorList>
    </citation>
    <scope>NUCLEOTIDE SEQUENCE</scope>
    <source>
        <strain evidence="16">HT99</strain>
    </source>
</reference>
<comment type="catalytic activity">
    <reaction evidence="12">
        <text>ADP-D-ribose + H2O = D-ribose 5-phosphate + AMP + 2 H(+)</text>
        <dbReference type="Rhea" id="RHEA:10412"/>
        <dbReference type="ChEBI" id="CHEBI:15377"/>
        <dbReference type="ChEBI" id="CHEBI:15378"/>
        <dbReference type="ChEBI" id="CHEBI:57967"/>
        <dbReference type="ChEBI" id="CHEBI:78346"/>
        <dbReference type="ChEBI" id="CHEBI:456215"/>
        <dbReference type="EC" id="3.6.1.13"/>
    </reaction>
</comment>
<dbReference type="EC" id="3.6.1.13" evidence="3"/>
<evidence type="ECO:0000256" key="10">
    <source>
        <dbReference type="ARBA" id="ARBA00030308"/>
    </source>
</evidence>
<comment type="similarity">
    <text evidence="2">Belongs to the Nudix hydrolase family. NudF subfamily.</text>
</comment>
<dbReference type="EMBL" id="LKAJ02000001">
    <property type="protein sequence ID" value="MCS5710153.1"/>
    <property type="molecule type" value="Genomic_DNA"/>
</dbReference>
<keyword evidence="6 15" id="KW-0378">Hydrolase</keyword>
<gene>
    <name evidence="15" type="primary">nudF</name>
    <name evidence="16" type="ORF">HT99x_001790</name>
    <name evidence="15" type="ORF">HT99x_02275</name>
</gene>
<evidence type="ECO:0000256" key="6">
    <source>
        <dbReference type="ARBA" id="ARBA00022801"/>
    </source>
</evidence>
<comment type="function">
    <text evidence="8">Acts on ADP-mannose and ADP-glucose as well as ADP-ribose. Prevents glycogen biosynthesis. The reaction catalyzed by this enzyme is a limiting step of the gluconeogenic process.</text>
</comment>
<evidence type="ECO:0000256" key="3">
    <source>
        <dbReference type="ARBA" id="ARBA00012453"/>
    </source>
</evidence>
<keyword evidence="17" id="KW-1185">Reference proteome</keyword>
<dbReference type="EMBL" id="LKAJ01000010">
    <property type="protein sequence ID" value="KRG20544.1"/>
    <property type="molecule type" value="Genomic_DNA"/>
</dbReference>
<dbReference type="InterPro" id="IPR004385">
    <property type="entry name" value="NDP_pyrophosphatase"/>
</dbReference>
<keyword evidence="7 13" id="KW-0460">Magnesium</keyword>
<sequence>MTKWAWSPAWQQKDIEIKQKNLVYDGFFKMTEFHLRHRCFSGEWSPWLVREQIRRQDAAAILLVDLTHETLVMVEQIRIGLLGTLEKSPWMLEIVAGLLEPGESAEETIRREAQEEAHCQVSHLVKIGEFYNTPGGFAEKTMLFCAQVNQPQMEEGGVHTEHEDIRIHVLPIQDVLTAWEQGAFASSASTVIALQWLKEKMSNRQLASILKP</sequence>
<reference evidence="16" key="2">
    <citation type="journal article" date="2016" name="Genome Announc.">
        <title>Draft Genome Sequences of Two Novel Amoeba-Resistant Intranuclear Bacteria, 'Candidatus Berkiella cookevillensis' and 'Candidatus Berkiella aquae'.</title>
        <authorList>
            <person name="Mehari Y.T."/>
            <person name="Arivett B.A."/>
            <person name="Farone A.L."/>
            <person name="Gunderson J.H."/>
            <person name="Farone M.B."/>
        </authorList>
    </citation>
    <scope>NUCLEOTIDE SEQUENCE</scope>
    <source>
        <strain evidence="16">HT99</strain>
    </source>
</reference>
<dbReference type="NCBIfam" id="TIGR00052">
    <property type="entry name" value="nudix-type nucleoside diphosphatase, YffH/AdpP family"/>
    <property type="match status" value="1"/>
</dbReference>
<protein>
    <recommendedName>
        <fullName evidence="4">ADP-ribose pyrophosphatase</fullName>
        <ecNumber evidence="3">3.6.1.13</ecNumber>
    </recommendedName>
    <alternativeName>
        <fullName evidence="9">ADP-ribose diphosphatase</fullName>
    </alternativeName>
    <alternativeName>
        <fullName evidence="11">ADP-ribose phosphohydrolase</fullName>
    </alternativeName>
    <alternativeName>
        <fullName evidence="10">Adenosine diphosphoribose pyrophosphatase</fullName>
    </alternativeName>
</protein>
<dbReference type="GO" id="GO:0046872">
    <property type="term" value="F:metal ion binding"/>
    <property type="evidence" value="ECO:0007669"/>
    <property type="project" value="UniProtKB-KW"/>
</dbReference>
<evidence type="ECO:0000256" key="11">
    <source>
        <dbReference type="ARBA" id="ARBA00033056"/>
    </source>
</evidence>
<evidence type="ECO:0000256" key="7">
    <source>
        <dbReference type="ARBA" id="ARBA00022842"/>
    </source>
</evidence>
<proteinExistence type="inferred from homology"/>
<dbReference type="Pfam" id="PF00293">
    <property type="entry name" value="NUDIX"/>
    <property type="match status" value="1"/>
</dbReference>
<evidence type="ECO:0000256" key="13">
    <source>
        <dbReference type="PIRSR" id="PIRSR604385-2"/>
    </source>
</evidence>
<feature type="domain" description="Nudix hydrolase" evidence="14">
    <location>
        <begin position="54"/>
        <end position="198"/>
    </location>
</feature>
<dbReference type="RefSeq" id="WP_075066900.1">
    <property type="nucleotide sequence ID" value="NZ_LKAJ02000001.1"/>
</dbReference>
<feature type="binding site" evidence="13">
    <location>
        <position position="116"/>
    </location>
    <ligand>
        <name>Mg(2+)</name>
        <dbReference type="ChEBI" id="CHEBI:18420"/>
        <label>1</label>
    </ligand>
</feature>
<dbReference type="GO" id="GO:0019693">
    <property type="term" value="P:ribose phosphate metabolic process"/>
    <property type="evidence" value="ECO:0007669"/>
    <property type="project" value="TreeGrafter"/>
</dbReference>
<evidence type="ECO:0000256" key="4">
    <source>
        <dbReference type="ARBA" id="ARBA00013297"/>
    </source>
</evidence>
<evidence type="ECO:0000259" key="14">
    <source>
        <dbReference type="PROSITE" id="PS51462"/>
    </source>
</evidence>
<dbReference type="Gene3D" id="3.90.79.10">
    <property type="entry name" value="Nucleoside Triphosphate Pyrophosphohydrolase"/>
    <property type="match status" value="1"/>
</dbReference>
<evidence type="ECO:0000256" key="12">
    <source>
        <dbReference type="ARBA" id="ARBA00049546"/>
    </source>
</evidence>
<dbReference type="OrthoDB" id="5292471at2"/>
<dbReference type="PANTHER" id="PTHR11839:SF5">
    <property type="entry name" value="ADP-RIBOSE PYROPHOSPHATASE"/>
    <property type="match status" value="1"/>
</dbReference>
<dbReference type="PANTHER" id="PTHR11839">
    <property type="entry name" value="UDP/ADP-SUGAR PYROPHOSPHATASE"/>
    <property type="match status" value="1"/>
</dbReference>
<comment type="caution">
    <text evidence="15">The sequence shown here is derived from an EMBL/GenBank/DDBJ whole genome shotgun (WGS) entry which is preliminary data.</text>
</comment>
<dbReference type="InterPro" id="IPR000086">
    <property type="entry name" value="NUDIX_hydrolase_dom"/>
</dbReference>
<comment type="cofactor">
    <cofactor evidence="1 13">
        <name>Mg(2+)</name>
        <dbReference type="ChEBI" id="CHEBI:18420"/>
    </cofactor>
</comment>
<reference evidence="15" key="1">
    <citation type="submission" date="2015-09" db="EMBL/GenBank/DDBJ databases">
        <title>Draft Genome Sequences of Two Novel Amoeba-resistant Intranuclear Bacteria, Candidatus Berkiella cookevillensis and Candidatus Berkiella aquae.</title>
        <authorList>
            <person name="Mehari Y.T."/>
            <person name="Arivett B.A."/>
            <person name="Farone A.L."/>
            <person name="Gunderson J.H."/>
            <person name="Farone M.B."/>
        </authorList>
    </citation>
    <scope>NUCLEOTIDE SEQUENCE [LARGE SCALE GENOMIC DNA]</scope>
    <source>
        <strain evidence="15">HT99</strain>
    </source>
</reference>
<dbReference type="Proteomes" id="UP000051497">
    <property type="component" value="Unassembled WGS sequence"/>
</dbReference>
<name>A0A0Q9YIW9_9GAMM</name>
<accession>A0A0Q9YIW9</accession>
<dbReference type="GO" id="GO:0047631">
    <property type="term" value="F:ADP-ribose diphosphatase activity"/>
    <property type="evidence" value="ECO:0007669"/>
    <property type="project" value="UniProtKB-EC"/>
</dbReference>
<evidence type="ECO:0000256" key="1">
    <source>
        <dbReference type="ARBA" id="ARBA00001946"/>
    </source>
</evidence>
<evidence type="ECO:0000313" key="17">
    <source>
        <dbReference type="Proteomes" id="UP000051497"/>
    </source>
</evidence>
<dbReference type="GO" id="GO:0005829">
    <property type="term" value="C:cytosol"/>
    <property type="evidence" value="ECO:0007669"/>
    <property type="project" value="TreeGrafter"/>
</dbReference>
<dbReference type="STRING" id="295108.HT99x_02275"/>